<keyword evidence="3" id="KW-1185">Reference proteome</keyword>
<name>A0A5C6A076_9BACT</name>
<dbReference type="Pfam" id="PF04028">
    <property type="entry name" value="DUF374"/>
    <property type="match status" value="1"/>
</dbReference>
<reference evidence="2 3" key="1">
    <citation type="submission" date="2019-02" db="EMBL/GenBank/DDBJ databases">
        <title>Deep-cultivation of Planctomycetes and their phenomic and genomic characterization uncovers novel biology.</title>
        <authorList>
            <person name="Wiegand S."/>
            <person name="Jogler M."/>
            <person name="Boedeker C."/>
            <person name="Pinto D."/>
            <person name="Vollmers J."/>
            <person name="Rivas-Marin E."/>
            <person name="Kohn T."/>
            <person name="Peeters S.H."/>
            <person name="Heuer A."/>
            <person name="Rast P."/>
            <person name="Oberbeckmann S."/>
            <person name="Bunk B."/>
            <person name="Jeske O."/>
            <person name="Meyerdierks A."/>
            <person name="Storesund J.E."/>
            <person name="Kallscheuer N."/>
            <person name="Luecker S."/>
            <person name="Lage O.M."/>
            <person name="Pohl T."/>
            <person name="Merkel B.J."/>
            <person name="Hornburger P."/>
            <person name="Mueller R.-W."/>
            <person name="Bruemmer F."/>
            <person name="Labrenz M."/>
            <person name="Spormann A.M."/>
            <person name="Op Den Camp H."/>
            <person name="Overmann J."/>
            <person name="Amann R."/>
            <person name="Jetten M.S.M."/>
            <person name="Mascher T."/>
            <person name="Medema M.H."/>
            <person name="Devos D.P."/>
            <person name="Kaster A.-K."/>
            <person name="Ovreas L."/>
            <person name="Rohde M."/>
            <person name="Galperin M.Y."/>
            <person name="Jogler C."/>
        </authorList>
    </citation>
    <scope>NUCLEOTIDE SEQUENCE [LARGE SCALE GENOMIC DNA]</scope>
    <source>
        <strain evidence="2 3">Pla52n</strain>
    </source>
</reference>
<evidence type="ECO:0000313" key="2">
    <source>
        <dbReference type="EMBL" id="TWT92816.1"/>
    </source>
</evidence>
<evidence type="ECO:0000313" key="3">
    <source>
        <dbReference type="Proteomes" id="UP000320176"/>
    </source>
</evidence>
<proteinExistence type="predicted"/>
<evidence type="ECO:0000259" key="1">
    <source>
        <dbReference type="Pfam" id="PF04028"/>
    </source>
</evidence>
<comment type="caution">
    <text evidence="2">The sequence shown here is derived from an EMBL/GenBank/DDBJ whole genome shotgun (WGS) entry which is preliminary data.</text>
</comment>
<gene>
    <name evidence="2" type="ORF">Pla52n_61810</name>
</gene>
<accession>A0A5C6A076</accession>
<dbReference type="RefSeq" id="WP_146523100.1">
    <property type="nucleotide sequence ID" value="NZ_CP151726.1"/>
</dbReference>
<dbReference type="InterPro" id="IPR007172">
    <property type="entry name" value="DUF374"/>
</dbReference>
<protein>
    <recommendedName>
        <fullName evidence="1">DUF374 domain-containing protein</fullName>
    </recommendedName>
</protein>
<dbReference type="Proteomes" id="UP000320176">
    <property type="component" value="Unassembled WGS sequence"/>
</dbReference>
<dbReference type="EMBL" id="SJPN01000010">
    <property type="protein sequence ID" value="TWT92816.1"/>
    <property type="molecule type" value="Genomic_DNA"/>
</dbReference>
<organism evidence="2 3">
    <name type="scientific">Stieleria varia</name>
    <dbReference type="NCBI Taxonomy" id="2528005"/>
    <lineage>
        <taxon>Bacteria</taxon>
        <taxon>Pseudomonadati</taxon>
        <taxon>Planctomycetota</taxon>
        <taxon>Planctomycetia</taxon>
        <taxon>Pirellulales</taxon>
        <taxon>Pirellulaceae</taxon>
        <taxon>Stieleria</taxon>
    </lineage>
</organism>
<dbReference type="OrthoDB" id="9810508at2"/>
<dbReference type="AlphaFoldDB" id="A0A5C6A076"/>
<feature type="domain" description="DUF374" evidence="1">
    <location>
        <begin position="59"/>
        <end position="125"/>
    </location>
</feature>
<sequence length="226" mass="24587">MNIKRLLPWLIGVVVLGLRWTCRVRYHNDLRAKLKSQGTPYIYVGLHAHQLGAIIAAEPGTGAMVSRSLDGELIVNALQHAKCVPVRGSGGRASKGGASAFRALVEHVENGQPAFLAVDGPRGPRGKVYPGAAKLSQKTRAAVLIAIAIPSRRIVIKKAWDRLQIPLPFSRVEITFCDPLFPQLGESVEDFSARIEWAIADLERQLDPAEAPDLLNSEPIELPRAA</sequence>